<keyword evidence="2" id="KW-0732">Signal</keyword>
<proteinExistence type="predicted"/>
<sequence>MLCLKPLLFCLVTAFLFSSCIPFSFSLGEQALLHATSGNYGEKNSGIVVSWGRTERLLAESGEPAVNSTLVLAAKRTYRKDPLNNFKKYRGGWNISEGHYWASVAFTAAPFFVIAAAWFLIFALCLLIICLHRCCCQKEPYGYSRIAYALSLILLILFTIAAIIGCVVLYTGQGKFHSSTANTLEYVVYQANTTAEKLRNVSEYLSAAKKVGVDQVFLPSNVQSDIDRIQTKINSSAGTLSTKTEDNSKDIKNLIDSVRLALIILSAIMLILTFLGFVFSIFGMQFIVYILVILGWILVTGTFILCGIFLLLHNVTADTCVAMDQWVQNPTAHTALDDILPCVDNSTARETLTKSKEVTSQLANIVNFVVNNVSNINFPPNVPTLYYNQSGPLLPSLCNPFNPDLTDRACKPGEVDLENATQVWKNYVCDVSPNGICVTTGRLTPSFYSQMAAGVNVSYGLYRYGPFLVDLQDCTFVRQTFTDISRTYCPGLRRYSSWIYVGLVMVATAVMLSLLFWVIYGRERKHRVYTKEHKPRFSGGYEGNKP</sequence>
<dbReference type="AlphaFoldDB" id="A0ABD1UKZ4"/>
<accession>A0ABD1UKZ4</accession>
<keyword evidence="4" id="KW-1185">Reference proteome</keyword>
<evidence type="ECO:0000313" key="4">
    <source>
        <dbReference type="Proteomes" id="UP001604336"/>
    </source>
</evidence>
<evidence type="ECO:0000256" key="2">
    <source>
        <dbReference type="SAM" id="SignalP"/>
    </source>
</evidence>
<dbReference type="PANTHER" id="PTHR31414">
    <property type="entry name" value="TRANSMEMBRANE PROTEIN DDB_G0292058"/>
    <property type="match status" value="1"/>
</dbReference>
<keyword evidence="1" id="KW-0472">Membrane</keyword>
<feature type="transmembrane region" description="Helical" evidence="1">
    <location>
        <begin position="498"/>
        <end position="520"/>
    </location>
</feature>
<feature type="transmembrane region" description="Helical" evidence="1">
    <location>
        <begin position="111"/>
        <end position="134"/>
    </location>
</feature>
<keyword evidence="1" id="KW-1133">Transmembrane helix</keyword>
<protein>
    <submittedName>
        <fullName evidence="3">Uncharacterized protein</fullName>
    </submittedName>
</protein>
<dbReference type="Proteomes" id="UP001604336">
    <property type="component" value="Unassembled WGS sequence"/>
</dbReference>
<keyword evidence="1" id="KW-0812">Transmembrane</keyword>
<reference evidence="4" key="1">
    <citation type="submission" date="2024-07" db="EMBL/GenBank/DDBJ databases">
        <title>Two chromosome-level genome assemblies of Korean endemic species Abeliophyllum distichum and Forsythia ovata (Oleaceae).</title>
        <authorList>
            <person name="Jang H."/>
        </authorList>
    </citation>
    <scope>NUCLEOTIDE SEQUENCE [LARGE SCALE GENOMIC DNA]</scope>
</reference>
<feature type="chain" id="PRO_5044804593" evidence="2">
    <location>
        <begin position="23"/>
        <end position="546"/>
    </location>
</feature>
<dbReference type="PROSITE" id="PS51257">
    <property type="entry name" value="PROKAR_LIPOPROTEIN"/>
    <property type="match status" value="1"/>
</dbReference>
<feature type="transmembrane region" description="Helical" evidence="1">
    <location>
        <begin position="258"/>
        <end position="279"/>
    </location>
</feature>
<evidence type="ECO:0000313" key="3">
    <source>
        <dbReference type="EMBL" id="KAL2525732.1"/>
    </source>
</evidence>
<dbReference type="EMBL" id="JBFOLK010000003">
    <property type="protein sequence ID" value="KAL2525732.1"/>
    <property type="molecule type" value="Genomic_DNA"/>
</dbReference>
<gene>
    <name evidence="3" type="ORF">Adt_10786</name>
</gene>
<organism evidence="3 4">
    <name type="scientific">Abeliophyllum distichum</name>
    <dbReference type="NCBI Taxonomy" id="126358"/>
    <lineage>
        <taxon>Eukaryota</taxon>
        <taxon>Viridiplantae</taxon>
        <taxon>Streptophyta</taxon>
        <taxon>Embryophyta</taxon>
        <taxon>Tracheophyta</taxon>
        <taxon>Spermatophyta</taxon>
        <taxon>Magnoliopsida</taxon>
        <taxon>eudicotyledons</taxon>
        <taxon>Gunneridae</taxon>
        <taxon>Pentapetalae</taxon>
        <taxon>asterids</taxon>
        <taxon>lamiids</taxon>
        <taxon>Lamiales</taxon>
        <taxon>Oleaceae</taxon>
        <taxon>Forsythieae</taxon>
        <taxon>Abeliophyllum</taxon>
    </lineage>
</organism>
<comment type="caution">
    <text evidence="3">The sequence shown here is derived from an EMBL/GenBank/DDBJ whole genome shotgun (WGS) entry which is preliminary data.</text>
</comment>
<dbReference type="InterPro" id="IPR040283">
    <property type="entry name" value="DDB_G0292058-like"/>
</dbReference>
<name>A0ABD1UKZ4_9LAMI</name>
<feature type="transmembrane region" description="Helical" evidence="1">
    <location>
        <begin position="146"/>
        <end position="170"/>
    </location>
</feature>
<feature type="transmembrane region" description="Helical" evidence="1">
    <location>
        <begin position="286"/>
        <end position="312"/>
    </location>
</feature>
<dbReference type="PANTHER" id="PTHR31414:SF15">
    <property type="entry name" value="PLASMA MEMBRANE FUSION PROTEIN"/>
    <property type="match status" value="1"/>
</dbReference>
<evidence type="ECO:0000256" key="1">
    <source>
        <dbReference type="SAM" id="Phobius"/>
    </source>
</evidence>
<feature type="signal peptide" evidence="2">
    <location>
        <begin position="1"/>
        <end position="22"/>
    </location>
</feature>